<feature type="domain" description="MULE transposase" evidence="1">
    <location>
        <begin position="67"/>
        <end position="159"/>
    </location>
</feature>
<dbReference type="EMBL" id="BDIP01006277">
    <property type="protein sequence ID" value="GIQ90514.1"/>
    <property type="molecule type" value="Genomic_DNA"/>
</dbReference>
<evidence type="ECO:0000313" key="2">
    <source>
        <dbReference type="EMBL" id="GIQ90514.1"/>
    </source>
</evidence>
<dbReference type="InterPro" id="IPR018289">
    <property type="entry name" value="MULE_transposase_dom"/>
</dbReference>
<protein>
    <recommendedName>
        <fullName evidence="1">MULE transposase domain-containing protein</fullName>
    </recommendedName>
</protein>
<feature type="non-terminal residue" evidence="2">
    <location>
        <position position="1"/>
    </location>
</feature>
<comment type="caution">
    <text evidence="2">The sequence shown here is derived from an EMBL/GenBank/DDBJ whole genome shotgun (WGS) entry which is preliminary data.</text>
</comment>
<proteinExistence type="predicted"/>
<name>A0A9K3DAS3_9EUKA</name>
<dbReference type="PANTHER" id="PTHR31973">
    <property type="entry name" value="POLYPROTEIN, PUTATIVE-RELATED"/>
    <property type="match status" value="1"/>
</dbReference>
<dbReference type="Pfam" id="PF10551">
    <property type="entry name" value="MULE"/>
    <property type="match status" value="1"/>
</dbReference>
<gene>
    <name evidence="2" type="ORF">KIPB_013336</name>
</gene>
<evidence type="ECO:0000259" key="1">
    <source>
        <dbReference type="Pfam" id="PF10551"/>
    </source>
</evidence>
<dbReference type="AlphaFoldDB" id="A0A9K3DAS3"/>
<keyword evidence="3" id="KW-1185">Reference proteome</keyword>
<organism evidence="2 3">
    <name type="scientific">Kipferlia bialata</name>
    <dbReference type="NCBI Taxonomy" id="797122"/>
    <lineage>
        <taxon>Eukaryota</taxon>
        <taxon>Metamonada</taxon>
        <taxon>Carpediemonas-like organisms</taxon>
        <taxon>Kipferlia</taxon>
    </lineage>
</organism>
<evidence type="ECO:0000313" key="3">
    <source>
        <dbReference type="Proteomes" id="UP000265618"/>
    </source>
</evidence>
<reference evidence="2 3" key="1">
    <citation type="journal article" date="2018" name="PLoS ONE">
        <title>The draft genome of Kipferlia bialata reveals reductive genome evolution in fornicate parasites.</title>
        <authorList>
            <person name="Tanifuji G."/>
            <person name="Takabayashi S."/>
            <person name="Kume K."/>
            <person name="Takagi M."/>
            <person name="Nakayama T."/>
            <person name="Kamikawa R."/>
            <person name="Inagaki Y."/>
            <person name="Hashimoto T."/>
        </authorList>
    </citation>
    <scope>NUCLEOTIDE SEQUENCE [LARGE SCALE GENOMIC DNA]</scope>
    <source>
        <strain evidence="2">NY0173</strain>
    </source>
</reference>
<dbReference type="PANTHER" id="PTHR31973:SF187">
    <property type="entry name" value="MUTATOR TRANSPOSASE MUDRA PROTEIN"/>
    <property type="match status" value="1"/>
</dbReference>
<accession>A0A9K3DAS3</accession>
<sequence length="243" mass="26586">RSVRNNRVVDIQALIDDLKGMEEEKPLAIHVSSLDPKSSAYQGGVLMVTIVDKMAVALYNRSGCFTVSVDGVAKTTHQCEGTLLMASSLTPTNRIFPMAYTWASTESGKSVGSLLGHLKPHLEKDPKYVITDGADCLRNATEAVFPDTTKHLLCAFHILLNFRTHLGTTKDSVFWELALSTTEEGYMLAADKIEALVVAQEAKALVKLQAKVAKANDKVKKQGKILDLPIPVCHPKPVSSRKW</sequence>
<dbReference type="Proteomes" id="UP000265618">
    <property type="component" value="Unassembled WGS sequence"/>
</dbReference>